<dbReference type="Pfam" id="PF03088">
    <property type="entry name" value="Str_synth"/>
    <property type="match status" value="1"/>
</dbReference>
<evidence type="ECO:0000256" key="2">
    <source>
        <dbReference type="ARBA" id="ARBA00009191"/>
    </source>
</evidence>
<evidence type="ECO:0000256" key="4">
    <source>
        <dbReference type="ARBA" id="ARBA00023180"/>
    </source>
</evidence>
<dbReference type="SUPFAM" id="SSF63829">
    <property type="entry name" value="Calcium-dependent phosphotriesterase"/>
    <property type="match status" value="1"/>
</dbReference>
<evidence type="ECO:0000313" key="9">
    <source>
        <dbReference type="Proteomes" id="UP000008810"/>
    </source>
</evidence>
<dbReference type="EnsemblPlants" id="KQJ90062">
    <property type="protein sequence ID" value="KQJ90062"/>
    <property type="gene ID" value="BRADI_4g29243v3"/>
</dbReference>
<dbReference type="eggNOG" id="KOG1520">
    <property type="taxonomic scope" value="Eukaryota"/>
</dbReference>
<evidence type="ECO:0000256" key="3">
    <source>
        <dbReference type="ARBA" id="ARBA00022554"/>
    </source>
</evidence>
<dbReference type="PANTHER" id="PTHR10426">
    <property type="entry name" value="STRICTOSIDINE SYNTHASE-RELATED"/>
    <property type="match status" value="1"/>
</dbReference>
<keyword evidence="3" id="KW-0926">Vacuole</keyword>
<feature type="signal peptide" evidence="5">
    <location>
        <begin position="1"/>
        <end position="31"/>
    </location>
</feature>
<evidence type="ECO:0000256" key="1">
    <source>
        <dbReference type="ARBA" id="ARBA00004116"/>
    </source>
</evidence>
<evidence type="ECO:0000313" key="7">
    <source>
        <dbReference type="EMBL" id="KQJ90062.1"/>
    </source>
</evidence>
<organism evidence="7">
    <name type="scientific">Brachypodium distachyon</name>
    <name type="common">Purple false brome</name>
    <name type="synonym">Trachynia distachya</name>
    <dbReference type="NCBI Taxonomy" id="15368"/>
    <lineage>
        <taxon>Eukaryota</taxon>
        <taxon>Viridiplantae</taxon>
        <taxon>Streptophyta</taxon>
        <taxon>Embryophyta</taxon>
        <taxon>Tracheophyta</taxon>
        <taxon>Spermatophyta</taxon>
        <taxon>Magnoliopsida</taxon>
        <taxon>Liliopsida</taxon>
        <taxon>Poales</taxon>
        <taxon>Poaceae</taxon>
        <taxon>BOP clade</taxon>
        <taxon>Pooideae</taxon>
        <taxon>Stipodae</taxon>
        <taxon>Brachypodieae</taxon>
        <taxon>Brachypodium</taxon>
    </lineage>
</organism>
<reference evidence="7 8" key="1">
    <citation type="journal article" date="2010" name="Nature">
        <title>Genome sequencing and analysis of the model grass Brachypodium distachyon.</title>
        <authorList>
            <consortium name="International Brachypodium Initiative"/>
        </authorList>
    </citation>
    <scope>NUCLEOTIDE SEQUENCE [LARGE SCALE GENOMIC DNA]</scope>
    <source>
        <strain evidence="7">Bd21</strain>
        <strain evidence="8">cv. Bd21</strain>
    </source>
</reference>
<dbReference type="Pfam" id="PF20067">
    <property type="entry name" value="SSL_N"/>
    <property type="match status" value="1"/>
</dbReference>
<sequence>MAYSFRPASSTASSFLALLLALPLVASLASAAGAAAVAPAAVYGTKSMDPGLAVMPLPSPVSGPESLAFDRRGGGPYAGVSDGRVLRWRGRRLGWTVFAYNSKHKSVGICAAKKLMVPESVCGRPLGLQFYHKTGELYVADAYLGLMRVPARGGMAEVVATEAGGVPFNFLNGLDVDQNTGDVYFTDSSATYRRSEYLLVVALGDETGRLLRYDPRARRVSVLHSDLSYPNGVAVSPDGTHVVVAHTAMSELRRYWVRGPRAGKSETFAELPGYPDNLRAVDGPRGGYWVALSREADGGGPAPTVAVRVGRDGAVEEALDGFSFVTVSEVSHRNGTLWVGSVDTPYAGALRLGRR</sequence>
<reference evidence="8" key="3">
    <citation type="submission" date="2018-08" db="UniProtKB">
        <authorList>
            <consortium name="EnsemblPlants"/>
        </authorList>
    </citation>
    <scope>IDENTIFICATION</scope>
    <source>
        <strain evidence="8">cv. Bd21</strain>
    </source>
</reference>
<dbReference type="GO" id="GO:0005773">
    <property type="term" value="C:vacuole"/>
    <property type="evidence" value="ECO:0007669"/>
    <property type="project" value="UniProtKB-SubCell"/>
</dbReference>
<protein>
    <recommendedName>
        <fullName evidence="6">Strictosidine synthase conserved region domain-containing protein</fullName>
    </recommendedName>
</protein>
<dbReference type="FunFam" id="2.120.10.30:FF:000048">
    <property type="entry name" value="Protein strictosidine synthase-like 10"/>
    <property type="match status" value="1"/>
</dbReference>
<proteinExistence type="inferred from homology"/>
<keyword evidence="4" id="KW-0325">Glycoprotein</keyword>
<keyword evidence="9" id="KW-1185">Reference proteome</keyword>
<dbReference type="Gene3D" id="2.120.10.30">
    <property type="entry name" value="TolB, C-terminal domain"/>
    <property type="match status" value="1"/>
</dbReference>
<evidence type="ECO:0000313" key="8">
    <source>
        <dbReference type="EnsemblPlants" id="KQJ90062"/>
    </source>
</evidence>
<dbReference type="STRING" id="15368.I1IPS8"/>
<dbReference type="EMBL" id="CM000883">
    <property type="protein sequence ID" value="KQJ90062.1"/>
    <property type="molecule type" value="Genomic_DNA"/>
</dbReference>
<comment type="similarity">
    <text evidence="2">Belongs to the strictosidine synthase family.</text>
</comment>
<name>I1IPS8_BRADI</name>
<dbReference type="InterPro" id="IPR018119">
    <property type="entry name" value="Strictosidine_synth_cons-reg"/>
</dbReference>
<dbReference type="GeneID" id="100832366"/>
<keyword evidence="5" id="KW-0732">Signal</keyword>
<dbReference type="OrthoDB" id="5307922at2759"/>
<feature type="domain" description="Strictosidine synthase conserved region" evidence="6">
    <location>
        <begin position="172"/>
        <end position="259"/>
    </location>
</feature>
<accession>I1IPS8</accession>
<dbReference type="HOGENOM" id="CLU_023267_2_1_1"/>
<dbReference type="Proteomes" id="UP000008810">
    <property type="component" value="Chromosome 4"/>
</dbReference>
<evidence type="ECO:0000256" key="5">
    <source>
        <dbReference type="SAM" id="SignalP"/>
    </source>
</evidence>
<dbReference type="InterPro" id="IPR011042">
    <property type="entry name" value="6-blade_b-propeller_TolB-like"/>
</dbReference>
<dbReference type="AlphaFoldDB" id="I1IPS8"/>
<gene>
    <name evidence="8" type="primary">LOC100832366</name>
    <name evidence="7" type="ORF">BRADI_4g29243v3</name>
</gene>
<dbReference type="OMA" id="NIVTCEL"/>
<comment type="subcellular location">
    <subcellularLocation>
        <location evidence="1">Vacuole</location>
    </subcellularLocation>
</comment>
<dbReference type="KEGG" id="bdi:100832366"/>
<feature type="chain" id="PRO_5014095421" description="Strictosidine synthase conserved region domain-containing protein" evidence="5">
    <location>
        <begin position="32"/>
        <end position="355"/>
    </location>
</feature>
<evidence type="ECO:0000259" key="6">
    <source>
        <dbReference type="Pfam" id="PF03088"/>
    </source>
</evidence>
<dbReference type="Gramene" id="KQJ90062">
    <property type="protein sequence ID" value="KQJ90062"/>
    <property type="gene ID" value="BRADI_4g29243v3"/>
</dbReference>
<dbReference type="GO" id="GO:0016787">
    <property type="term" value="F:hydrolase activity"/>
    <property type="evidence" value="ECO:0000318"/>
    <property type="project" value="GO_Central"/>
</dbReference>
<dbReference type="RefSeq" id="XP_003576475.1">
    <property type="nucleotide sequence ID" value="XM_003576427.4"/>
</dbReference>
<dbReference type="PANTHER" id="PTHR10426:SF31">
    <property type="entry name" value="STRICTOSIDINE SYNTHASE 3"/>
    <property type="match status" value="1"/>
</dbReference>
<reference evidence="7" key="2">
    <citation type="submission" date="2017-06" db="EMBL/GenBank/DDBJ databases">
        <title>WGS assembly of Brachypodium distachyon.</title>
        <authorList>
            <consortium name="The International Brachypodium Initiative"/>
            <person name="Lucas S."/>
            <person name="Harmon-Smith M."/>
            <person name="Lail K."/>
            <person name="Tice H."/>
            <person name="Grimwood J."/>
            <person name="Bruce D."/>
            <person name="Barry K."/>
            <person name="Shu S."/>
            <person name="Lindquist E."/>
            <person name="Wang M."/>
            <person name="Pitluck S."/>
            <person name="Vogel J.P."/>
            <person name="Garvin D.F."/>
            <person name="Mockler T.C."/>
            <person name="Schmutz J."/>
            <person name="Rokhsar D."/>
            <person name="Bevan M.W."/>
        </authorList>
    </citation>
    <scope>NUCLEOTIDE SEQUENCE</scope>
    <source>
        <strain evidence="7">Bd21</strain>
    </source>
</reference>